<dbReference type="EMBL" id="DS995701">
    <property type="protein sequence ID" value="EEQ27274.1"/>
    <property type="molecule type" value="Genomic_DNA"/>
</dbReference>
<dbReference type="Pfam" id="PF12697">
    <property type="entry name" value="Abhydrolase_6"/>
    <property type="match status" value="1"/>
</dbReference>
<name>C5FBU0_ARTOC</name>
<dbReference type="InterPro" id="IPR029058">
    <property type="entry name" value="AB_hydrolase_fold"/>
</dbReference>
<dbReference type="HOGENOM" id="CLU_046066_1_3_1"/>
<dbReference type="VEuPathDB" id="FungiDB:MCYG_00162"/>
<sequence>MTMLSYLEYLVTNTPGAIIKRTNNSWGKHKPVLLIIHGAWQHPAYYQTFIQVLQSRGYETYCPRLPSCGGQIPPTKSLEDDVRFIRKIAAELTDAGRLVDVIMHSYGGIVGTDALCGFGINDRFKRGTVGGIRNLIYLTSFVPHKGQSLVGIFEGQSLPTVEINEQTKLISATSPIPMFFNDLPDEEAEYWVKQMVVHPHSAHATPVGNEAFRELPVTYIICENDKGILPEVQQMMIDKIKAVGIEVRVERCTGSHSPFLSMPHGTADIIDKISRP</sequence>
<evidence type="ECO:0000313" key="2">
    <source>
        <dbReference type="EMBL" id="EEQ27274.1"/>
    </source>
</evidence>
<organism evidence="2 3">
    <name type="scientific">Arthroderma otae (strain ATCC MYA-4605 / CBS 113480)</name>
    <name type="common">Microsporum canis</name>
    <dbReference type="NCBI Taxonomy" id="554155"/>
    <lineage>
        <taxon>Eukaryota</taxon>
        <taxon>Fungi</taxon>
        <taxon>Dikarya</taxon>
        <taxon>Ascomycota</taxon>
        <taxon>Pezizomycotina</taxon>
        <taxon>Eurotiomycetes</taxon>
        <taxon>Eurotiomycetidae</taxon>
        <taxon>Onygenales</taxon>
        <taxon>Arthrodermataceae</taxon>
        <taxon>Microsporum</taxon>
    </lineage>
</organism>
<dbReference type="ESTHER" id="artoc-c5fbu0">
    <property type="family name" value="6_AlphaBeta_hydrolase"/>
</dbReference>
<dbReference type="STRING" id="554155.C5FBU0"/>
<evidence type="ECO:0000259" key="1">
    <source>
        <dbReference type="Pfam" id="PF12697"/>
    </source>
</evidence>
<dbReference type="GeneID" id="9230188"/>
<dbReference type="SUPFAM" id="SSF53474">
    <property type="entry name" value="alpha/beta-Hydrolases"/>
    <property type="match status" value="1"/>
</dbReference>
<evidence type="ECO:0000313" key="3">
    <source>
        <dbReference type="Proteomes" id="UP000002035"/>
    </source>
</evidence>
<accession>C5FBU0</accession>
<dbReference type="RefSeq" id="XP_002850058.1">
    <property type="nucleotide sequence ID" value="XM_002850012.1"/>
</dbReference>
<protein>
    <recommendedName>
        <fullName evidence="1">AB hydrolase-1 domain-containing protein</fullName>
    </recommendedName>
</protein>
<dbReference type="OrthoDB" id="408373at2759"/>
<dbReference type="PANTHER" id="PTHR37017">
    <property type="entry name" value="AB HYDROLASE-1 DOMAIN-CONTAINING PROTEIN-RELATED"/>
    <property type="match status" value="1"/>
</dbReference>
<dbReference type="Proteomes" id="UP000002035">
    <property type="component" value="Unassembled WGS sequence"/>
</dbReference>
<dbReference type="Gene3D" id="3.40.50.1820">
    <property type="entry name" value="alpha/beta hydrolase"/>
    <property type="match status" value="1"/>
</dbReference>
<reference evidence="3" key="1">
    <citation type="journal article" date="2012" name="MBio">
        <title>Comparative genome analysis of Trichophyton rubrum and related dermatophytes reveals candidate genes involved in infection.</title>
        <authorList>
            <person name="Martinez D.A."/>
            <person name="Oliver B.G."/>
            <person name="Graeser Y."/>
            <person name="Goldberg J.M."/>
            <person name="Li W."/>
            <person name="Martinez-Rossi N.M."/>
            <person name="Monod M."/>
            <person name="Shelest E."/>
            <person name="Barton R.C."/>
            <person name="Birch E."/>
            <person name="Brakhage A.A."/>
            <person name="Chen Z."/>
            <person name="Gurr S.J."/>
            <person name="Heiman D."/>
            <person name="Heitman J."/>
            <person name="Kosti I."/>
            <person name="Rossi A."/>
            <person name="Saif S."/>
            <person name="Samalova M."/>
            <person name="Saunders C.W."/>
            <person name="Shea T."/>
            <person name="Summerbell R.C."/>
            <person name="Xu J."/>
            <person name="Young S."/>
            <person name="Zeng Q."/>
            <person name="Birren B.W."/>
            <person name="Cuomo C.A."/>
            <person name="White T.C."/>
        </authorList>
    </citation>
    <scope>NUCLEOTIDE SEQUENCE [LARGE SCALE GENOMIC DNA]</scope>
    <source>
        <strain evidence="3">ATCC MYA-4605 / CBS 113480</strain>
    </source>
</reference>
<dbReference type="AlphaFoldDB" id="C5FBU0"/>
<keyword evidence="3" id="KW-1185">Reference proteome</keyword>
<proteinExistence type="predicted"/>
<gene>
    <name evidence="2" type="ORF">MCYG_00162</name>
</gene>
<dbReference type="InterPro" id="IPR052897">
    <property type="entry name" value="Sec-Metab_Biosynth_Hydrolase"/>
</dbReference>
<dbReference type="PANTHER" id="PTHR37017:SF11">
    <property type="entry name" value="ESTERASE_LIPASE_THIOESTERASE DOMAIN-CONTAINING PROTEIN"/>
    <property type="match status" value="1"/>
</dbReference>
<feature type="domain" description="AB hydrolase-1" evidence="1">
    <location>
        <begin position="33"/>
        <end position="268"/>
    </location>
</feature>
<dbReference type="eggNOG" id="ENOG502RZIH">
    <property type="taxonomic scope" value="Eukaryota"/>
</dbReference>
<dbReference type="InterPro" id="IPR000073">
    <property type="entry name" value="AB_hydrolase_1"/>
</dbReference>